<dbReference type="InterPro" id="IPR023213">
    <property type="entry name" value="CAT-like_dom_sf"/>
</dbReference>
<dbReference type="PANTHER" id="PTHR23151">
    <property type="entry name" value="DIHYDROLIPOAMIDE ACETYL/SUCCINYL-TRANSFERASE-RELATED"/>
    <property type="match status" value="1"/>
</dbReference>
<dbReference type="InterPro" id="IPR004167">
    <property type="entry name" value="PSBD"/>
</dbReference>
<dbReference type="PROSITE" id="PS00189">
    <property type="entry name" value="LIPOYL"/>
    <property type="match status" value="1"/>
</dbReference>
<reference evidence="8 9" key="1">
    <citation type="submission" date="2017-06" db="EMBL/GenBank/DDBJ databases">
        <title>Genome sequencing of cyanobaciteial culture collection at National Institute for Environmental Studies (NIES).</title>
        <authorList>
            <person name="Hirose Y."/>
            <person name="Shimura Y."/>
            <person name="Fujisawa T."/>
            <person name="Nakamura Y."/>
            <person name="Kawachi M."/>
        </authorList>
    </citation>
    <scope>NUCLEOTIDE SEQUENCE [LARGE SCALE GENOMIC DNA]</scope>
    <source>
        <strain evidence="8 9">NIES-267</strain>
    </source>
</reference>
<evidence type="ECO:0000259" key="6">
    <source>
        <dbReference type="PROSITE" id="PS50968"/>
    </source>
</evidence>
<comment type="cofactor">
    <cofactor evidence="1 4">
        <name>(R)-lipoate</name>
        <dbReference type="ChEBI" id="CHEBI:83088"/>
    </cofactor>
</comment>
<dbReference type="GO" id="GO:0004742">
    <property type="term" value="F:dihydrolipoyllysine-residue acetyltransferase activity"/>
    <property type="evidence" value="ECO:0007669"/>
    <property type="project" value="TreeGrafter"/>
</dbReference>
<dbReference type="Pfam" id="PF00364">
    <property type="entry name" value="Biotin_lipoyl"/>
    <property type="match status" value="1"/>
</dbReference>
<dbReference type="InterPro" id="IPR045257">
    <property type="entry name" value="E2/Pdx1"/>
</dbReference>
<dbReference type="GO" id="GO:0006086">
    <property type="term" value="P:pyruvate decarboxylation to acetyl-CoA"/>
    <property type="evidence" value="ECO:0007669"/>
    <property type="project" value="InterPro"/>
</dbReference>
<evidence type="ECO:0000313" key="9">
    <source>
        <dbReference type="Proteomes" id="UP000218418"/>
    </source>
</evidence>
<dbReference type="FunFam" id="2.40.50.100:FF:000010">
    <property type="entry name" value="Acetyltransferase component of pyruvate dehydrogenase complex"/>
    <property type="match status" value="1"/>
</dbReference>
<dbReference type="InterPro" id="IPR003016">
    <property type="entry name" value="2-oxoA_DH_lipoyl-BS"/>
</dbReference>
<feature type="compositionally biased region" description="Low complexity" evidence="5">
    <location>
        <begin position="178"/>
        <end position="204"/>
    </location>
</feature>
<protein>
    <recommendedName>
        <fullName evidence="4">Dihydrolipoamide acetyltransferase component of pyruvate dehydrogenase complex</fullName>
        <ecNumber evidence="4">2.3.1.-</ecNumber>
    </recommendedName>
</protein>
<keyword evidence="4" id="KW-0012">Acyltransferase</keyword>
<dbReference type="InterPro" id="IPR011053">
    <property type="entry name" value="Single_hybrid_motif"/>
</dbReference>
<feature type="compositionally biased region" description="Polar residues" evidence="5">
    <location>
        <begin position="120"/>
        <end position="133"/>
    </location>
</feature>
<accession>A0A1Z4LSJ9</accession>
<dbReference type="EC" id="2.3.1.-" evidence="4"/>
<evidence type="ECO:0000256" key="1">
    <source>
        <dbReference type="ARBA" id="ARBA00001938"/>
    </source>
</evidence>
<evidence type="ECO:0000256" key="5">
    <source>
        <dbReference type="SAM" id="MobiDB-lite"/>
    </source>
</evidence>
<evidence type="ECO:0000259" key="7">
    <source>
        <dbReference type="PROSITE" id="PS51826"/>
    </source>
</evidence>
<sequence length="435" mass="45620">MSIHEIFMPALSSTMTEGKIVSWEKSPGDKVEKGETVVVVESDKADMDVESFYEGYMAHIVVDAGSSAPVGSAIAFLAETEAEIEAVAAQAKSSSTAPAKAEVAAATAPGQTAQPAATTSTNGTAQNRSNGRSGRTIASPRARKLAKEFKVDLSGIIGSGPHGRIIAEDVETAAGKSTAATPQAQPAVAPAPSAPRTTPAATPAPMPVAVTPGQTVPLTTLQNAVVRTMNHSLSVPTFHVGYSINTDELNKLYKQIKSKGVTMTALLAKAVAMTLQKHPLLNSNYSEQGMVHPANINVAVAVAMDDGGLITPVLQNADQQDIYSLSRNWKSLVERARAKQLQPEEYSSGTFTISNLGMFGVDTFDAILPPNQGSILAIAASRPEVVATPDGMMGIRTVMKVNITCDHRVIYGAHAAAFLKDLAKLIETNSQSLTM</sequence>
<dbReference type="GO" id="GO:0045254">
    <property type="term" value="C:pyruvate dehydrogenase complex"/>
    <property type="evidence" value="ECO:0007669"/>
    <property type="project" value="InterPro"/>
</dbReference>
<dbReference type="InterPro" id="IPR001078">
    <property type="entry name" value="2-oxoacid_DH_actylTfrase"/>
</dbReference>
<comment type="similarity">
    <text evidence="2 4">Belongs to the 2-oxoacid dehydrogenase family.</text>
</comment>
<keyword evidence="3 4" id="KW-0450">Lipoyl</keyword>
<gene>
    <name evidence="8" type="ORF">NIES267_35330</name>
</gene>
<feature type="compositionally biased region" description="Low complexity" evidence="5">
    <location>
        <begin position="100"/>
        <end position="119"/>
    </location>
</feature>
<dbReference type="OrthoDB" id="9805770at2"/>
<feature type="region of interest" description="Disordered" evidence="5">
    <location>
        <begin position="174"/>
        <end position="204"/>
    </location>
</feature>
<organism evidence="8 9">
    <name type="scientific">Calothrix parasitica NIES-267</name>
    <dbReference type="NCBI Taxonomy" id="1973488"/>
    <lineage>
        <taxon>Bacteria</taxon>
        <taxon>Bacillati</taxon>
        <taxon>Cyanobacteriota</taxon>
        <taxon>Cyanophyceae</taxon>
        <taxon>Nostocales</taxon>
        <taxon>Calotrichaceae</taxon>
        <taxon>Calothrix</taxon>
    </lineage>
</organism>
<dbReference type="AlphaFoldDB" id="A0A1Z4LSJ9"/>
<evidence type="ECO:0000256" key="3">
    <source>
        <dbReference type="ARBA" id="ARBA00022823"/>
    </source>
</evidence>
<feature type="domain" description="Lipoyl-binding" evidence="6">
    <location>
        <begin position="3"/>
        <end position="78"/>
    </location>
</feature>
<dbReference type="SUPFAM" id="SSF52777">
    <property type="entry name" value="CoA-dependent acyltransferases"/>
    <property type="match status" value="1"/>
</dbReference>
<feature type="region of interest" description="Disordered" evidence="5">
    <location>
        <begin position="100"/>
        <end position="142"/>
    </location>
</feature>
<keyword evidence="9" id="KW-1185">Reference proteome</keyword>
<evidence type="ECO:0000256" key="2">
    <source>
        <dbReference type="ARBA" id="ARBA00007317"/>
    </source>
</evidence>
<dbReference type="PROSITE" id="PS51826">
    <property type="entry name" value="PSBD"/>
    <property type="match status" value="1"/>
</dbReference>
<dbReference type="Gene3D" id="2.40.50.100">
    <property type="match status" value="1"/>
</dbReference>
<feature type="domain" description="Peripheral subunit-binding (PSBD)" evidence="7">
    <location>
        <begin position="137"/>
        <end position="174"/>
    </location>
</feature>
<proteinExistence type="inferred from homology"/>
<dbReference type="InterPro" id="IPR000089">
    <property type="entry name" value="Biotin_lipoyl"/>
</dbReference>
<dbReference type="CDD" id="cd06849">
    <property type="entry name" value="lipoyl_domain"/>
    <property type="match status" value="1"/>
</dbReference>
<name>A0A1Z4LSJ9_9CYAN</name>
<evidence type="ECO:0000256" key="4">
    <source>
        <dbReference type="RuleBase" id="RU003423"/>
    </source>
</evidence>
<dbReference type="InterPro" id="IPR036625">
    <property type="entry name" value="E3-bd_dom_sf"/>
</dbReference>
<keyword evidence="4" id="KW-0808">Transferase</keyword>
<dbReference type="Gene3D" id="3.30.559.10">
    <property type="entry name" value="Chloramphenicol acetyltransferase-like domain"/>
    <property type="match status" value="1"/>
</dbReference>
<evidence type="ECO:0000313" key="8">
    <source>
        <dbReference type="EMBL" id="BAY84038.1"/>
    </source>
</evidence>
<dbReference type="SUPFAM" id="SSF47005">
    <property type="entry name" value="Peripheral subunit-binding domain of 2-oxo acid dehydrogenase complex"/>
    <property type="match status" value="1"/>
</dbReference>
<dbReference type="PROSITE" id="PS50968">
    <property type="entry name" value="BIOTINYL_LIPOYL"/>
    <property type="match status" value="1"/>
</dbReference>
<dbReference type="Gene3D" id="4.10.320.10">
    <property type="entry name" value="E3-binding domain"/>
    <property type="match status" value="1"/>
</dbReference>
<dbReference type="SUPFAM" id="SSF51230">
    <property type="entry name" value="Single hybrid motif"/>
    <property type="match status" value="1"/>
</dbReference>
<dbReference type="Proteomes" id="UP000218418">
    <property type="component" value="Chromosome"/>
</dbReference>
<dbReference type="Pfam" id="PF02817">
    <property type="entry name" value="E3_binding"/>
    <property type="match status" value="1"/>
</dbReference>
<dbReference type="EMBL" id="AP018227">
    <property type="protein sequence ID" value="BAY84038.1"/>
    <property type="molecule type" value="Genomic_DNA"/>
</dbReference>
<dbReference type="PANTHER" id="PTHR23151:SF75">
    <property type="entry name" value="DIHYDROLIPOYLLYSINE-RESIDUE ACETYLTRANSFERASE COMPONENT 5 OF PYRUVATE DEHYDROGENASE COMPLEX, CHLOROPLASTIC"/>
    <property type="match status" value="1"/>
</dbReference>
<dbReference type="Pfam" id="PF00198">
    <property type="entry name" value="2-oxoacid_dh"/>
    <property type="match status" value="1"/>
</dbReference>